<dbReference type="SUPFAM" id="SSF47576">
    <property type="entry name" value="Calponin-homology domain, CH-domain"/>
    <property type="match status" value="1"/>
</dbReference>
<dbReference type="HOGENOM" id="CLU_041744_0_1_1"/>
<organism evidence="13 14">
    <name type="scientific">Cyanidioschyzon merolae (strain NIES-3377 / 10D)</name>
    <name type="common">Unicellular red alga</name>
    <dbReference type="NCBI Taxonomy" id="280699"/>
    <lineage>
        <taxon>Eukaryota</taxon>
        <taxon>Rhodophyta</taxon>
        <taxon>Bangiophyceae</taxon>
        <taxon>Cyanidiales</taxon>
        <taxon>Cyanidiaceae</taxon>
        <taxon>Cyanidioschyzon</taxon>
    </lineage>
</organism>
<dbReference type="OrthoDB" id="2119228at2759"/>
<dbReference type="AlphaFoldDB" id="M1VCI6"/>
<dbReference type="RefSeq" id="XP_005534889.1">
    <property type="nucleotide sequence ID" value="XM_005534832.1"/>
</dbReference>
<feature type="compositionally biased region" description="Polar residues" evidence="10">
    <location>
        <begin position="207"/>
        <end position="226"/>
    </location>
</feature>
<dbReference type="Gene3D" id="1.20.5.1430">
    <property type="match status" value="1"/>
</dbReference>
<dbReference type="InterPro" id="IPR027328">
    <property type="entry name" value="MAPRE"/>
</dbReference>
<dbReference type="GO" id="GO:0051301">
    <property type="term" value="P:cell division"/>
    <property type="evidence" value="ECO:0007669"/>
    <property type="project" value="UniProtKB-KW"/>
</dbReference>
<evidence type="ECO:0000259" key="11">
    <source>
        <dbReference type="PROSITE" id="PS50021"/>
    </source>
</evidence>
<dbReference type="GeneID" id="16993979"/>
<proteinExistence type="inferred from homology"/>
<feature type="region of interest" description="Disordered" evidence="10">
    <location>
        <begin position="191"/>
        <end position="232"/>
    </location>
</feature>
<keyword evidence="3" id="KW-0963">Cytoplasm</keyword>
<feature type="region of interest" description="Disordered" evidence="10">
    <location>
        <begin position="137"/>
        <end position="166"/>
    </location>
</feature>
<keyword evidence="4" id="KW-0132">Cell division</keyword>
<dbReference type="Pfam" id="PF00307">
    <property type="entry name" value="CH"/>
    <property type="match status" value="1"/>
</dbReference>
<evidence type="ECO:0000256" key="10">
    <source>
        <dbReference type="SAM" id="MobiDB-lite"/>
    </source>
</evidence>
<dbReference type="SUPFAM" id="SSF140612">
    <property type="entry name" value="EB1 dimerisation domain-like"/>
    <property type="match status" value="1"/>
</dbReference>
<dbReference type="Proteomes" id="UP000007014">
    <property type="component" value="Chromosome 10"/>
</dbReference>
<name>M1VCI6_CYAM1</name>
<keyword evidence="14" id="KW-1185">Reference proteome</keyword>
<evidence type="ECO:0000256" key="5">
    <source>
        <dbReference type="ARBA" id="ARBA00022701"/>
    </source>
</evidence>
<dbReference type="PANTHER" id="PTHR10623">
    <property type="entry name" value="MICROTUBULE-ASSOCIATED PROTEIN RP/EB FAMILY MEMBER"/>
    <property type="match status" value="1"/>
</dbReference>
<evidence type="ECO:0000313" key="13">
    <source>
        <dbReference type="EMBL" id="BAM80282.1"/>
    </source>
</evidence>
<evidence type="ECO:0000256" key="7">
    <source>
        <dbReference type="ARBA" id="ARBA00023212"/>
    </source>
</evidence>
<protein>
    <submittedName>
        <fullName evidence="13">Similar to microtubule-associated protein, RP/EB family</fullName>
    </submittedName>
</protein>
<dbReference type="GO" id="GO:0008017">
    <property type="term" value="F:microtubule binding"/>
    <property type="evidence" value="ECO:0007669"/>
    <property type="project" value="InterPro"/>
</dbReference>
<dbReference type="FunFam" id="1.10.418.10:FF:000028">
    <property type="entry name" value="RP/EB family microtubule-associated protein"/>
    <property type="match status" value="1"/>
</dbReference>
<dbReference type="OMA" id="WIKRFWD"/>
<dbReference type="KEGG" id="cme:CYME_CMJ156C"/>
<evidence type="ECO:0000256" key="4">
    <source>
        <dbReference type="ARBA" id="ARBA00022618"/>
    </source>
</evidence>
<accession>M1VCI6</accession>
<feature type="domain" description="Calponin-homology (CH)" evidence="11">
    <location>
        <begin position="13"/>
        <end position="115"/>
    </location>
</feature>
<dbReference type="GO" id="GO:0005874">
    <property type="term" value="C:microtubule"/>
    <property type="evidence" value="ECO:0007669"/>
    <property type="project" value="UniProtKB-KW"/>
</dbReference>
<reference evidence="13 14" key="1">
    <citation type="journal article" date="2004" name="Nature">
        <title>Genome sequence of the ultrasmall unicellular red alga Cyanidioschyzon merolae 10D.</title>
        <authorList>
            <person name="Matsuzaki M."/>
            <person name="Misumi O."/>
            <person name="Shin-i T."/>
            <person name="Maruyama S."/>
            <person name="Takahara M."/>
            <person name="Miyagishima S."/>
            <person name="Mori T."/>
            <person name="Nishida K."/>
            <person name="Yagisawa F."/>
            <person name="Nishida K."/>
            <person name="Yoshida Y."/>
            <person name="Nishimura Y."/>
            <person name="Nakao S."/>
            <person name="Kobayashi T."/>
            <person name="Momoyama Y."/>
            <person name="Higashiyama T."/>
            <person name="Minoda A."/>
            <person name="Sano M."/>
            <person name="Nomoto H."/>
            <person name="Oishi K."/>
            <person name="Hayashi H."/>
            <person name="Ohta F."/>
            <person name="Nishizaka S."/>
            <person name="Haga S."/>
            <person name="Miura S."/>
            <person name="Morishita T."/>
            <person name="Kabeya Y."/>
            <person name="Terasawa K."/>
            <person name="Suzuki Y."/>
            <person name="Ishii Y."/>
            <person name="Asakawa S."/>
            <person name="Takano H."/>
            <person name="Ohta N."/>
            <person name="Kuroiwa H."/>
            <person name="Tanaka K."/>
            <person name="Shimizu N."/>
            <person name="Sugano S."/>
            <person name="Sato N."/>
            <person name="Nozaki H."/>
            <person name="Ogasawara N."/>
            <person name="Kohara Y."/>
            <person name="Kuroiwa T."/>
        </authorList>
    </citation>
    <scope>NUCLEOTIDE SEQUENCE [LARGE SCALE GENOMIC DNA]</scope>
    <source>
        <strain evidence="13 14">10D</strain>
    </source>
</reference>
<evidence type="ECO:0000256" key="8">
    <source>
        <dbReference type="ARBA" id="ARBA00023306"/>
    </source>
</evidence>
<dbReference type="PROSITE" id="PS51230">
    <property type="entry name" value="EB1_C"/>
    <property type="match status" value="1"/>
</dbReference>
<comment type="similarity">
    <text evidence="2">Belongs to the MAPRE family.</text>
</comment>
<reference evidence="13 14" key="2">
    <citation type="journal article" date="2007" name="BMC Biol.">
        <title>A 100%-complete sequence reveals unusually simple genomic features in the hot-spring red alga Cyanidioschyzon merolae.</title>
        <authorList>
            <person name="Nozaki H."/>
            <person name="Takano H."/>
            <person name="Misumi O."/>
            <person name="Terasawa K."/>
            <person name="Matsuzaki M."/>
            <person name="Maruyama S."/>
            <person name="Nishida K."/>
            <person name="Yagisawa F."/>
            <person name="Yoshida Y."/>
            <person name="Fujiwara T."/>
            <person name="Takio S."/>
            <person name="Tamura K."/>
            <person name="Chung S.J."/>
            <person name="Nakamura S."/>
            <person name="Kuroiwa H."/>
            <person name="Tanaka K."/>
            <person name="Sato N."/>
            <person name="Kuroiwa T."/>
        </authorList>
    </citation>
    <scope>NUCLEOTIDE SEQUENCE [LARGE SCALE GENOMIC DNA]</scope>
    <source>
        <strain evidence="13 14">10D</strain>
    </source>
</reference>
<feature type="domain" description="EB1 C-terminal" evidence="12">
    <location>
        <begin position="236"/>
        <end position="306"/>
    </location>
</feature>
<dbReference type="InterPro" id="IPR036872">
    <property type="entry name" value="CH_dom_sf"/>
</dbReference>
<evidence type="ECO:0000256" key="3">
    <source>
        <dbReference type="ARBA" id="ARBA00022490"/>
    </source>
</evidence>
<dbReference type="EMBL" id="AP006492">
    <property type="protein sequence ID" value="BAM80282.1"/>
    <property type="molecule type" value="Genomic_DNA"/>
</dbReference>
<dbReference type="PROSITE" id="PS50021">
    <property type="entry name" value="CH"/>
    <property type="match status" value="1"/>
</dbReference>
<keyword evidence="5 9" id="KW-0493">Microtubule</keyword>
<keyword evidence="8" id="KW-0131">Cell cycle</keyword>
<feature type="region of interest" description="Disordered" evidence="10">
    <location>
        <begin position="308"/>
        <end position="337"/>
    </location>
</feature>
<gene>
    <name evidence="13" type="ORF">CYME_CMJ156C</name>
</gene>
<evidence type="ECO:0000256" key="1">
    <source>
        <dbReference type="ARBA" id="ARBA00004245"/>
    </source>
</evidence>
<dbReference type="Gramene" id="CMJ156CT">
    <property type="protein sequence ID" value="CMJ156CT"/>
    <property type="gene ID" value="CMJ156C"/>
</dbReference>
<keyword evidence="6" id="KW-0498">Mitosis</keyword>
<comment type="subcellular location">
    <subcellularLocation>
        <location evidence="1">Cytoplasm</location>
        <location evidence="1">Cytoskeleton</location>
    </subcellularLocation>
</comment>
<evidence type="ECO:0000256" key="6">
    <source>
        <dbReference type="ARBA" id="ARBA00022776"/>
    </source>
</evidence>
<evidence type="ECO:0000256" key="9">
    <source>
        <dbReference type="PROSITE-ProRule" id="PRU00576"/>
    </source>
</evidence>
<sequence>MAEAVGIMSGAFFVSRGELLSWLNDFLKLSYTKVEQVADGAAHCQVFDALFPGKVPLHKVNFSARHEYEYVQNYKVLQAVLDKVGIEKHIEVERLIKARAQDNLEFLQWVKAVFDRFYAGQPYNAVERREAAVRKYNEQKPGVSRETVGAAMKRRPVSGPKTAAGLHAPAARTLRCTGAVNSNIRAQREEAYRAASATTHPRGGTPAQESTTCSSPAQPRTASPGTKTEPPAVNAADGLAREQESKLIQKITEMQLAIDNLERERTYYFEKLRDIEMLCQTHPEPELPLIKAIQAVLYDEPLQIERDEPAPVSRGTGAHSTSDSLLPPASASDVEDTPASFDSIFSKTVITSCSEQQMGATLASLL</sequence>
<evidence type="ECO:0000256" key="2">
    <source>
        <dbReference type="ARBA" id="ARBA00010729"/>
    </source>
</evidence>
<evidence type="ECO:0000313" key="14">
    <source>
        <dbReference type="Proteomes" id="UP000007014"/>
    </source>
</evidence>
<evidence type="ECO:0000259" key="12">
    <source>
        <dbReference type="PROSITE" id="PS51230"/>
    </source>
</evidence>
<dbReference type="eggNOG" id="KOG3000">
    <property type="taxonomic scope" value="Eukaryota"/>
</dbReference>
<dbReference type="InterPro" id="IPR036133">
    <property type="entry name" value="EB1_C_sf"/>
</dbReference>
<dbReference type="Pfam" id="PF03271">
    <property type="entry name" value="EB1"/>
    <property type="match status" value="1"/>
</dbReference>
<dbReference type="InterPro" id="IPR004953">
    <property type="entry name" value="EB1_C"/>
</dbReference>
<dbReference type="Gene3D" id="1.10.418.10">
    <property type="entry name" value="Calponin-like domain"/>
    <property type="match status" value="1"/>
</dbReference>
<dbReference type="InterPro" id="IPR001715">
    <property type="entry name" value="CH_dom"/>
</dbReference>
<dbReference type="STRING" id="280699.M1VCI6"/>
<keyword evidence="7" id="KW-0206">Cytoskeleton</keyword>